<name>U2Z204_9RHOB</name>
<evidence type="ECO:0000313" key="1">
    <source>
        <dbReference type="EMBL" id="GAD55390.1"/>
    </source>
</evidence>
<dbReference type="AlphaFoldDB" id="U2Z204"/>
<dbReference type="Proteomes" id="UP000016566">
    <property type="component" value="Unassembled WGS sequence"/>
</dbReference>
<dbReference type="EMBL" id="BATB01000014">
    <property type="protein sequence ID" value="GAD55390.1"/>
    <property type="molecule type" value="Genomic_DNA"/>
</dbReference>
<protein>
    <submittedName>
        <fullName evidence="1">Uncharacterized protein</fullName>
    </submittedName>
</protein>
<comment type="caution">
    <text evidence="1">The sequence shown here is derived from an EMBL/GenBank/DDBJ whole genome shotgun (WGS) entry which is preliminary data.</text>
</comment>
<reference evidence="1" key="1">
    <citation type="journal article" date="2013" name="Genome Announc.">
        <title>Draft Genome Sequence of Loktanella cinnabarina LL-001T, Isolated from Deep-Sea Floor Sediment.</title>
        <authorList>
            <person name="Nishi S."/>
            <person name="Tsubouchi T."/>
            <person name="Takaki Y."/>
            <person name="Koyanagi R."/>
            <person name="Satoh N."/>
            <person name="Maruyama T."/>
            <person name="Hatada Y."/>
        </authorList>
    </citation>
    <scope>NUCLEOTIDE SEQUENCE [LARGE SCALE GENOMIC DNA]</scope>
    <source>
        <strain evidence="1">LL-001</strain>
    </source>
</reference>
<accession>U2Z204</accession>
<organism evidence="1 2">
    <name type="scientific">Limimaricola cinnabarinus LL-001</name>
    <dbReference type="NCBI Taxonomy" id="1337093"/>
    <lineage>
        <taxon>Bacteria</taxon>
        <taxon>Pseudomonadati</taxon>
        <taxon>Pseudomonadota</taxon>
        <taxon>Alphaproteobacteria</taxon>
        <taxon>Rhodobacterales</taxon>
        <taxon>Paracoccaceae</taxon>
        <taxon>Limimaricola</taxon>
    </lineage>
</organism>
<proteinExistence type="predicted"/>
<evidence type="ECO:0000313" key="2">
    <source>
        <dbReference type="Proteomes" id="UP000016566"/>
    </source>
</evidence>
<sequence length="47" mass="5314">MKRCAAKHHRLQLPRYIAGSERSSSNAPTCSQGRHASCAWLFFRQPA</sequence>
<gene>
    <name evidence="1" type="ORF">MBELCI_1442</name>
</gene>
<keyword evidence="2" id="KW-1185">Reference proteome</keyword>